<feature type="binding site" evidence="2">
    <location>
        <position position="108"/>
    </location>
    <ligand>
        <name>substrate</name>
    </ligand>
</feature>
<dbReference type="GO" id="GO:0006282">
    <property type="term" value="P:regulation of DNA repair"/>
    <property type="evidence" value="ECO:0007669"/>
    <property type="project" value="InterPro"/>
</dbReference>
<protein>
    <submittedName>
        <fullName evidence="4">Poly(ADP-ribose) glycohydrolase</fullName>
    </submittedName>
</protein>
<dbReference type="GO" id="GO:0005975">
    <property type="term" value="P:carbohydrate metabolic process"/>
    <property type="evidence" value="ECO:0007669"/>
    <property type="project" value="InterPro"/>
</dbReference>
<keyword evidence="4" id="KW-0378">Hydrolase</keyword>
<proteinExistence type="evidence at transcript level"/>
<evidence type="ECO:0000256" key="2">
    <source>
        <dbReference type="PIRSR" id="PIRSR607724-2"/>
    </source>
</evidence>
<dbReference type="InterPro" id="IPR007724">
    <property type="entry name" value="Poly_GlycHdrlase"/>
</dbReference>
<evidence type="ECO:0000313" key="4">
    <source>
        <dbReference type="EMBL" id="ABG37648.1"/>
    </source>
</evidence>
<dbReference type="PANTHER" id="PTHR12837">
    <property type="entry name" value="POLY ADP-RIBOSE GLYCOHYDROLASE"/>
    <property type="match status" value="1"/>
</dbReference>
<dbReference type="Pfam" id="PF05028">
    <property type="entry name" value="PARG_cat_C"/>
    <property type="match status" value="1"/>
</dbReference>
<dbReference type="EMBL" id="DQ536155">
    <property type="protein sequence ID" value="ABG37648.1"/>
    <property type="molecule type" value="mRNA"/>
</dbReference>
<dbReference type="GO" id="GO:0004649">
    <property type="term" value="F:poly(ADP-ribose) glycohydrolase activity"/>
    <property type="evidence" value="ECO:0007669"/>
    <property type="project" value="InterPro"/>
</dbReference>
<evidence type="ECO:0000256" key="1">
    <source>
        <dbReference type="PIRSR" id="PIRSR607724-1"/>
    </source>
</evidence>
<dbReference type="AlphaFoldDB" id="Q0ZCE0"/>
<evidence type="ECO:0000259" key="3">
    <source>
        <dbReference type="Pfam" id="PF05028"/>
    </source>
</evidence>
<feature type="active site" evidence="1">
    <location>
        <position position="123"/>
    </location>
</feature>
<feature type="active site" evidence="1">
    <location>
        <position position="105"/>
    </location>
</feature>
<sequence>MEGMENREDLKSMLPFLPLLLGSSNLFWPSQVVKSLETLSKGPLYSKVDSGELLFDAISHIRDSLALPSLQPVAPFAHGGYALFFDEVHSSGFIEDQSNGALEVDFANKYLGGGALRSGCLQEEIRFMINPELIAGMLFLPCMEDNEAIEIVGAERFSNYTGYASSFCFSGDHVDKRNVDGFRRCKTRIVAIDALCRAGMRQYKCTYLLREANKAFCGFLDQSNCDHHKSLFQDGGSQGSQCMETDKDTNVVVKDFPMDEAPSTSVEIAMNRGEYINQVIGYSDKKGSWCLDLEDKIGIATGNWGCGAFGGDPELKTMIQWLAASQLTFLLFHTKISLTKVHLFQAARRSVSYYALGIKSLQNLNQPTQPCDISGNLSEQSYYKDDIRVLIFL</sequence>
<name>Q0ZCE0_POPTR</name>
<feature type="active site" evidence="1">
    <location>
        <position position="124"/>
    </location>
</feature>
<feature type="binding site" evidence="2">
    <location>
        <position position="163"/>
    </location>
    <ligand>
        <name>substrate</name>
    </ligand>
</feature>
<dbReference type="ExpressionAtlas" id="Q0ZCE0">
    <property type="expression patterns" value="baseline and differential"/>
</dbReference>
<dbReference type="InterPro" id="IPR046372">
    <property type="entry name" value="PARG_cat_C"/>
</dbReference>
<feature type="binding site" evidence="2">
    <location>
        <position position="122"/>
    </location>
    <ligand>
        <name>substrate</name>
    </ligand>
</feature>
<feature type="domain" description="PARG catalytic Macro" evidence="3">
    <location>
        <begin position="87"/>
        <end position="328"/>
    </location>
</feature>
<dbReference type="PANTHER" id="PTHR12837:SF0">
    <property type="entry name" value="POLY(ADP-RIBOSE) GLYCOHYDROLASE"/>
    <property type="match status" value="1"/>
</dbReference>
<accession>Q0ZCE0</accession>
<organism evidence="4">
    <name type="scientific">Populus trichocarpa</name>
    <name type="common">Western balsam poplar</name>
    <name type="synonym">Populus balsamifera subsp. trichocarpa</name>
    <dbReference type="NCBI Taxonomy" id="3694"/>
    <lineage>
        <taxon>Eukaryota</taxon>
        <taxon>Viridiplantae</taxon>
        <taxon>Streptophyta</taxon>
        <taxon>Embryophyta</taxon>
        <taxon>Tracheophyta</taxon>
        <taxon>Spermatophyta</taxon>
        <taxon>Magnoliopsida</taxon>
        <taxon>eudicotyledons</taxon>
        <taxon>Gunneridae</taxon>
        <taxon>Pentapetalae</taxon>
        <taxon>rosids</taxon>
        <taxon>fabids</taxon>
        <taxon>Malpighiales</taxon>
        <taxon>Salicaceae</taxon>
        <taxon>Saliceae</taxon>
        <taxon>Populus</taxon>
    </lineage>
</organism>
<reference evidence="4" key="1">
    <citation type="submission" date="2006-05" db="EMBL/GenBank/DDBJ databases">
        <title>Cloning and characterization of non-RGAs based on NBS domain.</title>
        <authorList>
            <person name="Zhang Z.Y."/>
            <person name="Zhang Q."/>
        </authorList>
    </citation>
    <scope>NUCLEOTIDE SEQUENCE</scope>
</reference>